<evidence type="ECO:0000256" key="1">
    <source>
        <dbReference type="SAM" id="Coils"/>
    </source>
</evidence>
<reference evidence="4" key="1">
    <citation type="submission" date="2015-08" db="EMBL/GenBank/DDBJ databases">
        <authorList>
            <person name="Varghese N."/>
        </authorList>
    </citation>
    <scope>NUCLEOTIDE SEQUENCE [LARGE SCALE GENOMIC DNA]</scope>
    <source>
        <strain evidence="4">DSM 23407</strain>
    </source>
</reference>
<name>A0A0K6I5Y2_9HYPH</name>
<dbReference type="AlphaFoldDB" id="A0A0K6I5Y2"/>
<feature type="compositionally biased region" description="Low complexity" evidence="2">
    <location>
        <begin position="300"/>
        <end position="313"/>
    </location>
</feature>
<proteinExistence type="predicted"/>
<dbReference type="EMBL" id="CYHE01000010">
    <property type="protein sequence ID" value="CUA98559.1"/>
    <property type="molecule type" value="Genomic_DNA"/>
</dbReference>
<evidence type="ECO:0000313" key="3">
    <source>
        <dbReference type="EMBL" id="CUA98559.1"/>
    </source>
</evidence>
<gene>
    <name evidence="3" type="ORF">Ga0061067_11045</name>
</gene>
<evidence type="ECO:0000256" key="2">
    <source>
        <dbReference type="SAM" id="MobiDB-lite"/>
    </source>
</evidence>
<evidence type="ECO:0000313" key="4">
    <source>
        <dbReference type="Proteomes" id="UP000183900"/>
    </source>
</evidence>
<accession>A0A0K6I5Y2</accession>
<keyword evidence="4" id="KW-1185">Reference proteome</keyword>
<feature type="coiled-coil region" evidence="1">
    <location>
        <begin position="52"/>
        <end position="128"/>
    </location>
</feature>
<dbReference type="Proteomes" id="UP000183900">
    <property type="component" value="Unassembled WGS sequence"/>
</dbReference>
<protein>
    <submittedName>
        <fullName evidence="3">Uncharacterized protein</fullName>
    </submittedName>
</protein>
<keyword evidence="1" id="KW-0175">Coiled coil</keyword>
<feature type="coiled-coil region" evidence="1">
    <location>
        <begin position="156"/>
        <end position="261"/>
    </location>
</feature>
<organism evidence="3 4">
    <name type="scientific">Pannonibacter indicus</name>
    <dbReference type="NCBI Taxonomy" id="466044"/>
    <lineage>
        <taxon>Bacteria</taxon>
        <taxon>Pseudomonadati</taxon>
        <taxon>Pseudomonadota</taxon>
        <taxon>Alphaproteobacteria</taxon>
        <taxon>Hyphomicrobiales</taxon>
        <taxon>Stappiaceae</taxon>
        <taxon>Pannonibacter</taxon>
    </lineage>
</organism>
<feature type="compositionally biased region" description="Low complexity" evidence="2">
    <location>
        <begin position="348"/>
        <end position="377"/>
    </location>
</feature>
<feature type="region of interest" description="Disordered" evidence="2">
    <location>
        <begin position="296"/>
        <end position="385"/>
    </location>
</feature>
<sequence length="385" mass="41101">MYGLLGFLAASLLGLAVLSAVWNRAVRLTREAVLATTPTSYREIMAARDTLRAEHAVELRRLERELSRLKEECTRLRAEAGRALPAQLALEREHHAQLRQDKALEEQLEAERRDSARLKDALSELGARYSALLEKTFEAEAPELADTADTAALATITSLEAQIATMKRQLEAFRGSALASQMEPDADGSALRKTIAQLEARLLDREADLIAAQADIARLSLHLDMAGAKPETLMTRLDSELQAAETEKARLAARAAAQERALTRVRGENLRLRRELASSTTVQDLRSELKSITKAMTGGTAAAPASRPTSAPAPAAPQPAKTRKKAAAKPAQPTQLSPAQLAGKIVRASAAAASQQQAAQAATAPSAVTATPASAPADPQKKVVA</sequence>